<comment type="caution">
    <text evidence="1">The sequence shown here is derived from an EMBL/GenBank/DDBJ whole genome shotgun (WGS) entry which is preliminary data.</text>
</comment>
<evidence type="ECO:0000313" key="1">
    <source>
        <dbReference type="EMBL" id="KAF0482369.1"/>
    </source>
</evidence>
<reference evidence="1 2" key="1">
    <citation type="journal article" date="2019" name="Environ. Microbiol.">
        <title>At the nexus of three kingdoms: the genome of the mycorrhizal fungus Gigaspora margarita provides insights into plant, endobacterial and fungal interactions.</title>
        <authorList>
            <person name="Venice F."/>
            <person name="Ghignone S."/>
            <person name="Salvioli di Fossalunga A."/>
            <person name="Amselem J."/>
            <person name="Novero M."/>
            <person name="Xianan X."/>
            <person name="Sedzielewska Toro K."/>
            <person name="Morin E."/>
            <person name="Lipzen A."/>
            <person name="Grigoriev I.V."/>
            <person name="Henrissat B."/>
            <person name="Martin F.M."/>
            <person name="Bonfante P."/>
        </authorList>
    </citation>
    <scope>NUCLEOTIDE SEQUENCE [LARGE SCALE GENOMIC DNA]</scope>
    <source>
        <strain evidence="1 2">BEG34</strain>
    </source>
</reference>
<accession>A0A8H4EHF9</accession>
<dbReference type="OrthoDB" id="5600249at2759"/>
<sequence length="146" mass="17396">MPFYRTNKNKFYIRAAIYLGKGKTRKQVCNKLQNLITKYMSKSANKTGKSASTWSFYTEMNDIFRNHKNVNPNYLINSMGQIYGTSLEQKSNKSKENFLKSNKKQCLNEDEMHYIKSMDTIMESKQIEAETRKKLYDLEKYKFEYE</sequence>
<dbReference type="EMBL" id="WTPW01000761">
    <property type="protein sequence ID" value="KAF0482369.1"/>
    <property type="molecule type" value="Genomic_DNA"/>
</dbReference>
<evidence type="ECO:0000313" key="2">
    <source>
        <dbReference type="Proteomes" id="UP000439903"/>
    </source>
</evidence>
<organism evidence="1 2">
    <name type="scientific">Gigaspora margarita</name>
    <dbReference type="NCBI Taxonomy" id="4874"/>
    <lineage>
        <taxon>Eukaryota</taxon>
        <taxon>Fungi</taxon>
        <taxon>Fungi incertae sedis</taxon>
        <taxon>Mucoromycota</taxon>
        <taxon>Glomeromycotina</taxon>
        <taxon>Glomeromycetes</taxon>
        <taxon>Diversisporales</taxon>
        <taxon>Gigasporaceae</taxon>
        <taxon>Gigaspora</taxon>
    </lineage>
</organism>
<dbReference type="Proteomes" id="UP000439903">
    <property type="component" value="Unassembled WGS sequence"/>
</dbReference>
<protein>
    <submittedName>
        <fullName evidence="1">Uncharacterized protein</fullName>
    </submittedName>
</protein>
<dbReference type="AlphaFoldDB" id="A0A8H4EHF9"/>
<gene>
    <name evidence="1" type="ORF">F8M41_023435</name>
</gene>
<proteinExistence type="predicted"/>
<keyword evidence="2" id="KW-1185">Reference proteome</keyword>
<name>A0A8H4EHF9_GIGMA</name>